<evidence type="ECO:0000259" key="7">
    <source>
        <dbReference type="PROSITE" id="PS50850"/>
    </source>
</evidence>
<name>A0ABW0CTT1_STRCD</name>
<dbReference type="Proteomes" id="UP001596263">
    <property type="component" value="Unassembled WGS sequence"/>
</dbReference>
<feature type="transmembrane region" description="Helical" evidence="6">
    <location>
        <begin position="110"/>
        <end position="133"/>
    </location>
</feature>
<feature type="transmembrane region" description="Helical" evidence="6">
    <location>
        <begin position="86"/>
        <end position="104"/>
    </location>
</feature>
<feature type="transmembrane region" description="Helical" evidence="6">
    <location>
        <begin position="174"/>
        <end position="192"/>
    </location>
</feature>
<dbReference type="Gene3D" id="1.20.1250.20">
    <property type="entry name" value="MFS general substrate transporter like domains"/>
    <property type="match status" value="1"/>
</dbReference>
<evidence type="ECO:0000256" key="4">
    <source>
        <dbReference type="ARBA" id="ARBA00022989"/>
    </source>
</evidence>
<protein>
    <submittedName>
        <fullName evidence="8">MFS transporter</fullName>
    </submittedName>
</protein>
<evidence type="ECO:0000256" key="6">
    <source>
        <dbReference type="SAM" id="Phobius"/>
    </source>
</evidence>
<evidence type="ECO:0000256" key="2">
    <source>
        <dbReference type="ARBA" id="ARBA00022448"/>
    </source>
</evidence>
<keyword evidence="4 6" id="KW-1133">Transmembrane helix</keyword>
<dbReference type="SUPFAM" id="SSF103473">
    <property type="entry name" value="MFS general substrate transporter"/>
    <property type="match status" value="1"/>
</dbReference>
<dbReference type="Pfam" id="PF00083">
    <property type="entry name" value="Sugar_tr"/>
    <property type="match status" value="1"/>
</dbReference>
<feature type="transmembrane region" description="Helical" evidence="6">
    <location>
        <begin position="377"/>
        <end position="397"/>
    </location>
</feature>
<dbReference type="PROSITE" id="PS50850">
    <property type="entry name" value="MFS"/>
    <property type="match status" value="1"/>
</dbReference>
<feature type="transmembrane region" description="Helical" evidence="6">
    <location>
        <begin position="342"/>
        <end position="365"/>
    </location>
</feature>
<dbReference type="PANTHER" id="PTHR23511">
    <property type="entry name" value="SYNAPTIC VESICLE GLYCOPROTEIN 2"/>
    <property type="match status" value="1"/>
</dbReference>
<comment type="subcellular location">
    <subcellularLocation>
        <location evidence="1">Cell membrane</location>
        <topology evidence="1">Multi-pass membrane protein</topology>
    </subcellularLocation>
</comment>
<gene>
    <name evidence="8" type="ORF">ACFPQ9_30600</name>
</gene>
<accession>A0ABW0CTT1</accession>
<keyword evidence="5 6" id="KW-0472">Membrane</keyword>
<keyword evidence="9" id="KW-1185">Reference proteome</keyword>
<feature type="transmembrane region" description="Helical" evidence="6">
    <location>
        <begin position="253"/>
        <end position="273"/>
    </location>
</feature>
<evidence type="ECO:0000313" key="8">
    <source>
        <dbReference type="EMBL" id="MFC5218196.1"/>
    </source>
</evidence>
<keyword evidence="2" id="KW-0813">Transport</keyword>
<evidence type="ECO:0000313" key="9">
    <source>
        <dbReference type="Proteomes" id="UP001596263"/>
    </source>
</evidence>
<organism evidence="8 9">
    <name type="scientific">Streptomyces coerulescens</name>
    <dbReference type="NCBI Taxonomy" id="29304"/>
    <lineage>
        <taxon>Bacteria</taxon>
        <taxon>Bacillati</taxon>
        <taxon>Actinomycetota</taxon>
        <taxon>Actinomycetes</taxon>
        <taxon>Kitasatosporales</taxon>
        <taxon>Streptomycetaceae</taxon>
        <taxon>Streptomyces</taxon>
    </lineage>
</organism>
<feature type="transmembrane region" description="Helical" evidence="6">
    <location>
        <begin position="58"/>
        <end position="79"/>
    </location>
</feature>
<proteinExistence type="predicted"/>
<evidence type="ECO:0000256" key="1">
    <source>
        <dbReference type="ARBA" id="ARBA00004651"/>
    </source>
</evidence>
<dbReference type="InterPro" id="IPR005829">
    <property type="entry name" value="Sugar_transporter_CS"/>
</dbReference>
<dbReference type="PROSITE" id="PS00217">
    <property type="entry name" value="SUGAR_TRANSPORT_2"/>
    <property type="match status" value="1"/>
</dbReference>
<dbReference type="EMBL" id="JBHSKM010000024">
    <property type="protein sequence ID" value="MFC5218196.1"/>
    <property type="molecule type" value="Genomic_DNA"/>
</dbReference>
<feature type="transmembrane region" description="Helical" evidence="6">
    <location>
        <begin position="293"/>
        <end position="311"/>
    </location>
</feature>
<dbReference type="InterPro" id="IPR036259">
    <property type="entry name" value="MFS_trans_sf"/>
</dbReference>
<feature type="transmembrane region" description="Helical" evidence="6">
    <location>
        <begin position="318"/>
        <end position="336"/>
    </location>
</feature>
<dbReference type="PANTHER" id="PTHR23511:SF34">
    <property type="entry name" value="SYNAPTIC VESICLE GLYCOPROTEIN 2"/>
    <property type="match status" value="1"/>
</dbReference>
<feature type="transmembrane region" description="Helical" evidence="6">
    <location>
        <begin position="403"/>
        <end position="428"/>
    </location>
</feature>
<dbReference type="InterPro" id="IPR020846">
    <property type="entry name" value="MFS_dom"/>
</dbReference>
<keyword evidence="3 6" id="KW-0812">Transmembrane</keyword>
<dbReference type="InterPro" id="IPR005828">
    <property type="entry name" value="MFS_sugar_transport-like"/>
</dbReference>
<evidence type="ECO:0000256" key="5">
    <source>
        <dbReference type="ARBA" id="ARBA00023136"/>
    </source>
</evidence>
<comment type="caution">
    <text evidence="8">The sequence shown here is derived from an EMBL/GenBank/DDBJ whole genome shotgun (WGS) entry which is preliminary data.</text>
</comment>
<feature type="transmembrane region" description="Helical" evidence="6">
    <location>
        <begin position="21"/>
        <end position="46"/>
    </location>
</feature>
<dbReference type="CDD" id="cd17316">
    <property type="entry name" value="MFS_SV2_like"/>
    <property type="match status" value="1"/>
</dbReference>
<sequence length="458" mass="49114">MTLNAGNRLDDAPLSRFHKKLALYSSGGPFLDGYVLSIIGVAMVQISPQLNLSDSAEGLIGASALIGIFLGAFVGGWLTDKFGRQLLYTIDLIAIIVCSLAQFWADDPVWLFVLRLLIGMAVGADYPIATSLLAEFTPRRYRGPLLGGLVVMWFVGAAVAYIVGEILLQTGDDAWRWMLASATLPATIIVLLRHGTPESPRWLANKGRTEEAEKVLKQVYGPDVTIADLPDEAEQRENVDIKAIVRSGYGGRMLYISVFWTCSIVPLFAIYAFGPKILDALRLEGGLANIGEAMITVMFLVGCVVALFFVNRVGRRPLVIHSFIWSGLALLLLGIFPEAPWGVIMTLFALYAVIIGGTQILQWIYPNELFPTEVRGSAVGLASSASRIGAAVGTYLVPMALTGWGVGGTMLAAAAISLVGAVVSVLWAPETRGMALHEAAALDPRPARSEPTGRPASV</sequence>
<dbReference type="RefSeq" id="WP_380860507.1">
    <property type="nucleotide sequence ID" value="NZ_JBHSKM010000024.1"/>
</dbReference>
<evidence type="ECO:0000256" key="3">
    <source>
        <dbReference type="ARBA" id="ARBA00022692"/>
    </source>
</evidence>
<feature type="transmembrane region" description="Helical" evidence="6">
    <location>
        <begin position="145"/>
        <end position="168"/>
    </location>
</feature>
<feature type="domain" description="Major facilitator superfamily (MFS) profile" evidence="7">
    <location>
        <begin position="21"/>
        <end position="432"/>
    </location>
</feature>
<reference evidence="9" key="1">
    <citation type="journal article" date="2019" name="Int. J. Syst. Evol. Microbiol.">
        <title>The Global Catalogue of Microorganisms (GCM) 10K type strain sequencing project: providing services to taxonomists for standard genome sequencing and annotation.</title>
        <authorList>
            <consortium name="The Broad Institute Genomics Platform"/>
            <consortium name="The Broad Institute Genome Sequencing Center for Infectious Disease"/>
            <person name="Wu L."/>
            <person name="Ma J."/>
        </authorList>
    </citation>
    <scope>NUCLEOTIDE SEQUENCE [LARGE SCALE GENOMIC DNA]</scope>
    <source>
        <strain evidence="9">KCTC 42586</strain>
    </source>
</reference>